<sequence length="107" mass="12667">MEKTSERQLDHFTPPRCWSMNRKIDDRVQKPGDGKYPKQQDGKYAYDIPKPVYATYRYVYDIQKPVYATYRDMVTGSIPTVGAFFRSHPKTPSTGSRPRKRTRERFK</sequence>
<comment type="caution">
    <text evidence="2">The sequence shown here is derived from an EMBL/GenBank/DDBJ whole genome shotgun (WGS) entry which is preliminary data.</text>
</comment>
<evidence type="ECO:0000313" key="2">
    <source>
        <dbReference type="EMBL" id="KAH3800169.1"/>
    </source>
</evidence>
<feature type="region of interest" description="Disordered" evidence="1">
    <location>
        <begin position="1"/>
        <end position="42"/>
    </location>
</feature>
<dbReference type="AlphaFoldDB" id="A0A9D4FJ89"/>
<reference evidence="2" key="1">
    <citation type="journal article" date="2019" name="bioRxiv">
        <title>The Genome of the Zebra Mussel, Dreissena polymorpha: A Resource for Invasive Species Research.</title>
        <authorList>
            <person name="McCartney M.A."/>
            <person name="Auch B."/>
            <person name="Kono T."/>
            <person name="Mallez S."/>
            <person name="Zhang Y."/>
            <person name="Obille A."/>
            <person name="Becker A."/>
            <person name="Abrahante J.E."/>
            <person name="Garbe J."/>
            <person name="Badalamenti J.P."/>
            <person name="Herman A."/>
            <person name="Mangelson H."/>
            <person name="Liachko I."/>
            <person name="Sullivan S."/>
            <person name="Sone E.D."/>
            <person name="Koren S."/>
            <person name="Silverstein K.A.T."/>
            <person name="Beckman K.B."/>
            <person name="Gohl D.M."/>
        </authorList>
    </citation>
    <scope>NUCLEOTIDE SEQUENCE</scope>
    <source>
        <strain evidence="2">Duluth1</strain>
        <tissue evidence="2">Whole animal</tissue>
    </source>
</reference>
<accession>A0A9D4FJ89</accession>
<feature type="compositionally biased region" description="Basic residues" evidence="1">
    <location>
        <begin position="97"/>
        <end position="107"/>
    </location>
</feature>
<feature type="region of interest" description="Disordered" evidence="1">
    <location>
        <begin position="82"/>
        <end position="107"/>
    </location>
</feature>
<reference evidence="2" key="2">
    <citation type="submission" date="2020-11" db="EMBL/GenBank/DDBJ databases">
        <authorList>
            <person name="McCartney M.A."/>
            <person name="Auch B."/>
            <person name="Kono T."/>
            <person name="Mallez S."/>
            <person name="Becker A."/>
            <person name="Gohl D.M."/>
            <person name="Silverstein K.A.T."/>
            <person name="Koren S."/>
            <person name="Bechman K.B."/>
            <person name="Herman A."/>
            <person name="Abrahante J.E."/>
            <person name="Garbe J."/>
        </authorList>
    </citation>
    <scope>NUCLEOTIDE SEQUENCE</scope>
    <source>
        <strain evidence="2">Duluth1</strain>
        <tissue evidence="2">Whole animal</tissue>
    </source>
</reference>
<proteinExistence type="predicted"/>
<organism evidence="2 3">
    <name type="scientific">Dreissena polymorpha</name>
    <name type="common">Zebra mussel</name>
    <name type="synonym">Mytilus polymorpha</name>
    <dbReference type="NCBI Taxonomy" id="45954"/>
    <lineage>
        <taxon>Eukaryota</taxon>
        <taxon>Metazoa</taxon>
        <taxon>Spiralia</taxon>
        <taxon>Lophotrochozoa</taxon>
        <taxon>Mollusca</taxon>
        <taxon>Bivalvia</taxon>
        <taxon>Autobranchia</taxon>
        <taxon>Heteroconchia</taxon>
        <taxon>Euheterodonta</taxon>
        <taxon>Imparidentia</taxon>
        <taxon>Neoheterodontei</taxon>
        <taxon>Myida</taxon>
        <taxon>Dreissenoidea</taxon>
        <taxon>Dreissenidae</taxon>
        <taxon>Dreissena</taxon>
    </lineage>
</organism>
<evidence type="ECO:0000256" key="1">
    <source>
        <dbReference type="SAM" id="MobiDB-lite"/>
    </source>
</evidence>
<keyword evidence="3" id="KW-1185">Reference proteome</keyword>
<feature type="compositionally biased region" description="Basic and acidic residues" evidence="1">
    <location>
        <begin position="1"/>
        <end position="10"/>
    </location>
</feature>
<protein>
    <submittedName>
        <fullName evidence="2">Uncharacterized protein</fullName>
    </submittedName>
</protein>
<gene>
    <name evidence="2" type="ORF">DPMN_153798</name>
</gene>
<dbReference type="EMBL" id="JAIWYP010000007">
    <property type="protein sequence ID" value="KAH3800169.1"/>
    <property type="molecule type" value="Genomic_DNA"/>
</dbReference>
<dbReference type="Proteomes" id="UP000828390">
    <property type="component" value="Unassembled WGS sequence"/>
</dbReference>
<evidence type="ECO:0000313" key="3">
    <source>
        <dbReference type="Proteomes" id="UP000828390"/>
    </source>
</evidence>
<feature type="compositionally biased region" description="Basic and acidic residues" evidence="1">
    <location>
        <begin position="22"/>
        <end position="41"/>
    </location>
</feature>
<name>A0A9D4FJ89_DREPO</name>